<organism evidence="4 5">
    <name type="scientific">Streptomyces phage Tomas</name>
    <dbReference type="NCBI Taxonomy" id="2914443"/>
    <lineage>
        <taxon>Viruses</taxon>
        <taxon>Duplodnaviria</taxon>
        <taxon>Heunggongvirae</taxon>
        <taxon>Uroviricota</taxon>
        <taxon>Caudoviricetes</taxon>
        <taxon>Stanwilliamsviridae</taxon>
        <taxon>Boydwoodruffvirinae</taxon>
        <taxon>Tomasvirus</taxon>
        <taxon>Tomasvirus tomas</taxon>
    </lineage>
</organism>
<dbReference type="SUPFAM" id="SSF49785">
    <property type="entry name" value="Galactose-binding domain-like"/>
    <property type="match status" value="2"/>
</dbReference>
<dbReference type="GeneID" id="77926787"/>
<dbReference type="InterPro" id="IPR013783">
    <property type="entry name" value="Ig-like_fold"/>
</dbReference>
<feature type="region of interest" description="Disordered" evidence="2">
    <location>
        <begin position="343"/>
        <end position="362"/>
    </location>
</feature>
<dbReference type="Gene3D" id="2.60.120.260">
    <property type="entry name" value="Galactose-binding domain-like"/>
    <property type="match status" value="3"/>
</dbReference>
<protein>
    <submittedName>
        <fullName evidence="4">Minor tail protein</fullName>
    </submittedName>
</protein>
<proteinExistence type="predicted"/>
<dbReference type="Proteomes" id="UP001202581">
    <property type="component" value="Segment"/>
</dbReference>
<dbReference type="InterPro" id="IPR008979">
    <property type="entry name" value="Galactose-bd-like_sf"/>
</dbReference>
<dbReference type="KEGG" id="vg:77926787"/>
<dbReference type="Gene3D" id="2.60.40.10">
    <property type="entry name" value="Immunoglobulins"/>
    <property type="match status" value="4"/>
</dbReference>
<evidence type="ECO:0000256" key="2">
    <source>
        <dbReference type="SAM" id="MobiDB-lite"/>
    </source>
</evidence>
<dbReference type="EMBL" id="OL829978">
    <property type="protein sequence ID" value="UMO76257.1"/>
    <property type="molecule type" value="Genomic_DNA"/>
</dbReference>
<dbReference type="SMART" id="SM00060">
    <property type="entry name" value="FN3"/>
    <property type="match status" value="3"/>
</dbReference>
<dbReference type="RefSeq" id="YP_010651195.1">
    <property type="nucleotide sequence ID" value="NC_070781.1"/>
</dbReference>
<evidence type="ECO:0000256" key="1">
    <source>
        <dbReference type="ARBA" id="ARBA00022737"/>
    </source>
</evidence>
<name>A0AA49BRR2_9CAUD</name>
<dbReference type="InterPro" id="IPR050991">
    <property type="entry name" value="ECM_Regulatory_Proteins"/>
</dbReference>
<feature type="compositionally biased region" description="Low complexity" evidence="2">
    <location>
        <begin position="343"/>
        <end position="361"/>
    </location>
</feature>
<accession>A0AA49BRR2</accession>
<gene>
    <name evidence="4" type="primary">68</name>
    <name evidence="4" type="ORF">SEA_TOMAS_68</name>
</gene>
<evidence type="ECO:0000313" key="5">
    <source>
        <dbReference type="Proteomes" id="UP001202581"/>
    </source>
</evidence>
<dbReference type="CDD" id="cd00063">
    <property type="entry name" value="FN3"/>
    <property type="match status" value="1"/>
</dbReference>
<dbReference type="PANTHER" id="PTHR46708:SF2">
    <property type="entry name" value="FIBRONECTIN TYPE-III DOMAIN-CONTAINING PROTEIN"/>
    <property type="match status" value="1"/>
</dbReference>
<keyword evidence="1" id="KW-0677">Repeat</keyword>
<evidence type="ECO:0000313" key="4">
    <source>
        <dbReference type="EMBL" id="UMO76257.1"/>
    </source>
</evidence>
<dbReference type="InterPro" id="IPR036116">
    <property type="entry name" value="FN3_sf"/>
</dbReference>
<keyword evidence="5" id="KW-1185">Reference proteome</keyword>
<reference evidence="4" key="1">
    <citation type="submission" date="2021-12" db="EMBL/GenBank/DDBJ databases">
        <authorList>
            <person name="Khadka S."/>
            <person name="Uribe D.A."/>
            <person name="Klipsch I.N."/>
            <person name="Rene S.R."/>
            <person name="Jimenez M.L."/>
            <person name="Saini B.K."/>
            <person name="Zugasti M."/>
            <person name="Bullon R.M."/>
            <person name="Sharp C.D."/>
            <person name="Kapinga K.O."/>
            <person name="Warner C.P."/>
            <person name="Sarinana J."/>
            <person name="Jimenez A."/>
            <person name="Layton S.R."/>
            <person name="Nayek S."/>
            <person name="Hughes L.E."/>
            <person name="Garlena R.A."/>
            <person name="Russell D.A."/>
            <person name="Jacobs-Sera D."/>
            <person name="Hatfull G.F."/>
        </authorList>
    </citation>
    <scope>NUCLEOTIDE SEQUENCE</scope>
</reference>
<dbReference type="InterPro" id="IPR003961">
    <property type="entry name" value="FN3_dom"/>
</dbReference>
<dbReference type="PANTHER" id="PTHR46708">
    <property type="entry name" value="TENASCIN"/>
    <property type="match status" value="1"/>
</dbReference>
<feature type="domain" description="Fibronectin type-III" evidence="3">
    <location>
        <begin position="1"/>
        <end position="40"/>
    </location>
</feature>
<evidence type="ECO:0000259" key="3">
    <source>
        <dbReference type="PROSITE" id="PS50853"/>
    </source>
</evidence>
<feature type="domain" description="Fibronectin type-III" evidence="3">
    <location>
        <begin position="250"/>
        <end position="350"/>
    </location>
</feature>
<dbReference type="PROSITE" id="PS50853">
    <property type="entry name" value="FN3"/>
    <property type="match status" value="2"/>
</dbReference>
<dbReference type="SUPFAM" id="SSF49265">
    <property type="entry name" value="Fibronectin type III"/>
    <property type="match status" value="2"/>
</dbReference>
<dbReference type="Pfam" id="PF00041">
    <property type="entry name" value="fn3"/>
    <property type="match status" value="1"/>
</dbReference>
<sequence length="2009" mass="213683">MRILLRDLTPGTDYNIQLRANDGQSVSDWSRIFNLTTIADILPPAHPQNVTWVVNRTAFSGKWDAVTQNEDASPLLDFSHYIARITSDAGFVEVKTTNTFYDLPFETNKAFFLTPKATLSLTVFAVDTTGNRSIASSTVSATNPPPPDPTGVAAAGIVGGISMKWDVQTIDDLEAYDIFMSTSGAGFTPNSGNQLWSGTSNAFIYDSSSLGVTHYFKIRSRDVFNSISNYVTVSATPISPSDVDTTTPGVPTGLAATMAVDSNDSAFATAAVSWTAPIDTDLAGYVVRYKQNASSTYDYVNVPVGTTSITIGGLVVGVQYNFSVQSYDRSANRSAFTSPVNATAANTAPSTPAAPTASTNVQSTQVNHAIQKAAGGRLEADVAYLEVHLGTTSTFTASDSTLIGQLQVEPGSTFVSEIFPTPANDTALARWVRVIAVDRGGLKSAASAVAAVTVGLINNANIANATITSAKINDLDANKITAGTGIINSLLIKAGLTVDTAGLIKSSNYVAGTSGYQLSNNTLEINQGTIKAAALQLQDSANIIPVEYADFEFQPTWYTGKIASYTPSGTVTWAIATAPEITSKFGTQALKITKTGTAGVGADVQMSSSITNYNINVEPNSKYIFSAWVYNATGSGAKDLELTARLGDGTYLGPIAAQSMAADSAWTRLAGVINTNASTTMLVYLTLKTAGTIYIDGLQVERQQTGLTTPSPWRAPSTTVIDGGIIRTGEIRSTALANGLGGQPAWSINLTGGAQFGDATVRGRLVVGDPTNPSGDGVNSRIHSANYLAGTTGWIIRNDGYAEFRQLAVNSIKVTAMDAPMQNNTYAKLYDYMQDGNLWVSSGAVLQKTDPGAYSAESLFEFTGTGLVLRNAVGVTKVAFDPTILYRVSARIRAYDVATLNANPGFEVDTSGWFSYGTNTIARDTTKFFSGVASMRWNQAGTSNGVYGAGTVVNVKPGRTYTFNARVLPNNVGIRDNLKMNIIWKDSLGAEISTTFNDMAPPVDALGVPIPIDGTTWIQFSSTGVAPVGAVTANFELQAGLAGVAIAGIQGWFDDVRITTPPRVKIGVFGFDNSNNIIDWNYVDNATTPTAIHPMPSNAADLSALTANQYMMVANEQEVQIASGDASTTSDWITVTGYLRGRGGSGVDGLYGSVGEAPDQYKPASVNQSVRYLVPYVEFDIATGSKAQLDQFSVEAYESGAPAKVATAPPAVGVRSVSIENINDGTEFDHALRFSTGVVDEMKSGLIGMSTDDDWNDAGHLRLAPPMFNNESTYDRVWMGIYDRNPNYINDSSFERGIANWVGNPLTPGSTVSWDEVEGRTAPGSLKITTSGTPVAATQVDGIYDVYTSTHPDLIAQRVSVSGWFKASPATVGRPIRLYLNCHDDTGAIITSYYLQKTATADWQQIAWTQPVAVPDNTAYCRYFWWWNNAVAGDTIWVDECQFETGGVSFYRPSSASAVVLNTDVVRSTGSILIANGEFDLSPDMYGGGSRRRDTSAYPGVGIQTDGGSTFLRNVNYPDTYGNRVSTQLSHYSPAGTMEAAVRIYGADDDRFSGQIALTNTTGGFALNTYAKEGETMETAKNVRIGGHLDIQGEPDWIAMTLLNGYVEESGAYQPSYHTNGGTVFLRGLLKTATKGSPTPFATLPTGYRPAQTIYLPTVAYNSVSTAIPCVIVVNSSGSCYWYASSNTTATATFLLLDSLSFSISPEAAAPPVSGDTTAPGTPSGFSINAYSSGSTTGTYQLKWTNPSASDTKGVKIIWRTDRYPTVTIAGSGVKTLTTDGTIITVTGTASQAKSYNHAGIPVNKTIYYRVVSYDASGNHSTYVSASRYLLASPFTVNATDSDAYRLGYGGMWRNDGDAPYQGDWTENDNHRGLFFYGTGIYSKLSTGGVVRTPTKMTVYVQRQNTSHGNNAGVGLNLRGHTYTSKPSGDPIGGMYNEGSDGDNIVYLSRGEAATVTIPSSWYNNYVASVAADRLEGVGCYGSDTGDYLVLYGKSSGSQHGRITVYHKG</sequence>